<evidence type="ECO:0000256" key="12">
    <source>
        <dbReference type="ARBA" id="ARBA00023033"/>
    </source>
</evidence>
<reference evidence="17" key="3">
    <citation type="journal article" date="2013" name="Nucleic Acids Res.">
        <title>The genome of Anopheles darlingi, the main neotropical malaria vector.</title>
        <authorList>
            <person name="Marinotti O."/>
            <person name="Cerqueira G.C."/>
            <person name="de Almeida L.G."/>
            <person name="Ferro M.I."/>
            <person name="Loreto E.L."/>
            <person name="Zaha A."/>
            <person name="Teixeira S.M."/>
            <person name="Wespiser A.R."/>
            <person name="Almeida E Silva A."/>
            <person name="Schlindwein A.D."/>
            <person name="Pacheco A.C."/>
            <person name="Silva A.L."/>
            <person name="Graveley B.R."/>
            <person name="Walenz B.P."/>
            <person name="Lima Bde A."/>
            <person name="Ribeiro C.A."/>
            <person name="Nunes-Silva C.G."/>
            <person name="de Carvalho C.R."/>
            <person name="Soares C.M."/>
            <person name="de Menezes C.B."/>
            <person name="Matiolli C."/>
            <person name="Caffrey D."/>
            <person name="Araujo D.A."/>
            <person name="de Oliveira D.M."/>
            <person name="Golenbock D."/>
            <person name="Grisard E.C."/>
            <person name="Fantinatti-Garboggini F."/>
            <person name="de Carvalho F.M."/>
            <person name="Barcellos F.G."/>
            <person name="Prosdocimi F."/>
            <person name="May G."/>
            <person name="Azevedo Junior G.M."/>
            <person name="Guimaraes G.M."/>
            <person name="Goldman G.H."/>
            <person name="Padilha I.Q."/>
            <person name="Batista Jda S."/>
            <person name="Ferro J.A."/>
            <person name="Ribeiro J.M."/>
            <person name="Fietto J.L."/>
            <person name="Dabbas K.M."/>
            <person name="Cerdeira L."/>
            <person name="Agnez-Lima L.F."/>
            <person name="Brocchi M."/>
            <person name="de Carvalho M.O."/>
            <person name="Teixeira Mde M."/>
            <person name="Diniz Maia Mde M."/>
            <person name="Goldman M.H."/>
            <person name="Cruz Schneider M.P."/>
            <person name="Felipe M.S."/>
            <person name="Hungria M."/>
            <person name="Nicolas M.F."/>
            <person name="Pereira M."/>
            <person name="Montes M.A."/>
            <person name="Cantao M.E."/>
            <person name="Vincentz M."/>
            <person name="Rafael M.S."/>
            <person name="Silverman N."/>
            <person name="Stoco P.H."/>
            <person name="Souza R.C."/>
            <person name="Vicentini R."/>
            <person name="Gazzinelli R.T."/>
            <person name="Neves Rde O."/>
            <person name="Silva R."/>
            <person name="Astolfi-Filho S."/>
            <person name="Maciel T.E."/>
            <person name="Urmenyi T.P."/>
            <person name="Tadei W.P."/>
            <person name="Camargo E.P."/>
            <person name="de Vasconcelos A.T."/>
        </authorList>
    </citation>
    <scope>NUCLEOTIDE SEQUENCE</scope>
</reference>
<proteinExistence type="inferred from homology"/>
<dbReference type="GO" id="GO:0016705">
    <property type="term" value="F:oxidoreductase activity, acting on paired donors, with incorporation or reduction of molecular oxygen"/>
    <property type="evidence" value="ECO:0007669"/>
    <property type="project" value="InterPro"/>
</dbReference>
<keyword evidence="8" id="KW-0256">Endoplasmic reticulum</keyword>
<dbReference type="PROSITE" id="PS00086">
    <property type="entry name" value="CYTOCHROME_P450"/>
    <property type="match status" value="1"/>
</dbReference>
<evidence type="ECO:0000313" key="17">
    <source>
        <dbReference type="EMBL" id="ETN67401.1"/>
    </source>
</evidence>
<feature type="signal peptide" evidence="16">
    <location>
        <begin position="1"/>
        <end position="22"/>
    </location>
</feature>
<keyword evidence="12 15" id="KW-0503">Monooxygenase</keyword>
<keyword evidence="16" id="KW-0732">Signal</keyword>
<name>W5JTF7_ANODA</name>
<keyword evidence="10 15" id="KW-0560">Oxidoreductase</keyword>
<reference evidence="18" key="4">
    <citation type="submission" date="2015-06" db="UniProtKB">
        <authorList>
            <consortium name="EnsemblMetazoa"/>
        </authorList>
    </citation>
    <scope>IDENTIFICATION</scope>
</reference>
<dbReference type="STRING" id="43151.W5JTF7"/>
<dbReference type="EnsemblMetazoa" id="ADAC000796-RA">
    <property type="protein sequence ID" value="ADAC000796-PA"/>
    <property type="gene ID" value="ADAC000796"/>
</dbReference>
<feature type="binding site" description="axial binding residue" evidence="14">
    <location>
        <position position="440"/>
    </location>
    <ligand>
        <name>heme</name>
        <dbReference type="ChEBI" id="CHEBI:30413"/>
    </ligand>
    <ligandPart>
        <name>Fe</name>
        <dbReference type="ChEBI" id="CHEBI:18248"/>
    </ligandPart>
</feature>
<keyword evidence="6 14" id="KW-0349">Heme</keyword>
<protein>
    <submittedName>
        <fullName evidence="17">Cytochrome P450</fullName>
    </submittedName>
</protein>
<dbReference type="AlphaFoldDB" id="W5JTF7"/>
<evidence type="ECO:0000256" key="11">
    <source>
        <dbReference type="ARBA" id="ARBA00023004"/>
    </source>
</evidence>
<dbReference type="VEuPathDB" id="VectorBase:ADAR2_010340"/>
<dbReference type="PANTHER" id="PTHR24291:SF189">
    <property type="entry name" value="CYTOCHROME P450 4C3-RELATED"/>
    <property type="match status" value="1"/>
</dbReference>
<sequence length="496" mass="57445">MYFVLVTVVVILLLLWYWSKTAQRTLQGIDGPKAYPIIGSAHLLLGSEERSFSVVCALYSKYDKIFQIRLGPKNFLGLSDPDLIQEVLHSPSCQNKAFFYRFLEVDYGLISSRYVDWKVYRKMLNPAFNQRILISFISIFSRAAERMVKRMAEEEKQGHVFDLLHYTTQSTMEMVCASSLKSDIMDDPKTMGICSDFEKITSIMGSRVLNVLLHSDLLFALTPRYWELQKLTQRLRDTFSPIFLKRRAELQQQRAELEDETDDYRKPMVFLDQLLNMQRNSAELSIEEIECHLYTILGAGTETTASQVAYILLLLAMHPEVQERVWEEIRFVYDTDAQEITYETLTRQLYLEQVIKESLRLFPVAPVIGRETTEPMSLGGYTIPAGVTLLINIFHMHRRKDLWGEGADSFDPDRFDPLIYKSQKQHPCSFFPFGGGPRNCIGYRYSMFAMKTMVTQVLRRYKLSTPLTLDSTQRLSFAVTLKLSVGHMIKIEPRHT</sequence>
<evidence type="ECO:0000256" key="9">
    <source>
        <dbReference type="ARBA" id="ARBA00022848"/>
    </source>
</evidence>
<dbReference type="PANTHER" id="PTHR24291">
    <property type="entry name" value="CYTOCHROME P450 FAMILY 4"/>
    <property type="match status" value="1"/>
</dbReference>
<keyword evidence="19" id="KW-1185">Reference proteome</keyword>
<dbReference type="OMA" id="EEGMAAH"/>
<dbReference type="GO" id="GO:0004497">
    <property type="term" value="F:monooxygenase activity"/>
    <property type="evidence" value="ECO:0007669"/>
    <property type="project" value="UniProtKB-KW"/>
</dbReference>
<keyword evidence="11 14" id="KW-0408">Iron</keyword>
<dbReference type="EMBL" id="ADMH02000198">
    <property type="protein sequence ID" value="ETN67401.1"/>
    <property type="molecule type" value="Genomic_DNA"/>
</dbReference>
<keyword evidence="7 14" id="KW-0479">Metal-binding</keyword>
<evidence type="ECO:0000313" key="18">
    <source>
        <dbReference type="EnsemblMetazoa" id="ADAC000796-PA"/>
    </source>
</evidence>
<dbReference type="PRINTS" id="PR00385">
    <property type="entry name" value="P450"/>
</dbReference>
<keyword evidence="13" id="KW-0472">Membrane</keyword>
<dbReference type="InterPro" id="IPR017972">
    <property type="entry name" value="Cyt_P450_CS"/>
</dbReference>
<comment type="similarity">
    <text evidence="5 15">Belongs to the cytochrome P450 family.</text>
</comment>
<evidence type="ECO:0000256" key="16">
    <source>
        <dbReference type="SAM" id="SignalP"/>
    </source>
</evidence>
<evidence type="ECO:0000256" key="14">
    <source>
        <dbReference type="PIRSR" id="PIRSR602403-1"/>
    </source>
</evidence>
<dbReference type="PRINTS" id="PR00465">
    <property type="entry name" value="EP450IV"/>
</dbReference>
<dbReference type="InterPro" id="IPR001128">
    <property type="entry name" value="Cyt_P450"/>
</dbReference>
<evidence type="ECO:0000256" key="4">
    <source>
        <dbReference type="ARBA" id="ARBA00004406"/>
    </source>
</evidence>
<dbReference type="GO" id="GO:0005789">
    <property type="term" value="C:endoplasmic reticulum membrane"/>
    <property type="evidence" value="ECO:0007669"/>
    <property type="project" value="UniProtKB-SubCell"/>
</dbReference>
<comment type="subcellular location">
    <subcellularLocation>
        <location evidence="4">Endoplasmic reticulum membrane</location>
        <topology evidence="4">Peripheral membrane protein</topology>
    </subcellularLocation>
    <subcellularLocation>
        <location evidence="3">Microsome membrane</location>
        <topology evidence="3">Peripheral membrane protein</topology>
    </subcellularLocation>
</comment>
<dbReference type="GO" id="GO:0020037">
    <property type="term" value="F:heme binding"/>
    <property type="evidence" value="ECO:0007669"/>
    <property type="project" value="InterPro"/>
</dbReference>
<gene>
    <name evidence="17" type="ORF">AND_000796</name>
</gene>
<dbReference type="HOGENOM" id="CLU_001570_5_1_1"/>
<evidence type="ECO:0000256" key="15">
    <source>
        <dbReference type="RuleBase" id="RU000461"/>
    </source>
</evidence>
<evidence type="ECO:0000256" key="6">
    <source>
        <dbReference type="ARBA" id="ARBA00022617"/>
    </source>
</evidence>
<evidence type="ECO:0000256" key="5">
    <source>
        <dbReference type="ARBA" id="ARBA00010617"/>
    </source>
</evidence>
<evidence type="ECO:0000256" key="10">
    <source>
        <dbReference type="ARBA" id="ARBA00023002"/>
    </source>
</evidence>
<reference evidence="17 19" key="1">
    <citation type="journal article" date="2010" name="BMC Genomics">
        <title>Combination of measures distinguishes pre-miRNAs from other stem-loops in the genome of the newly sequenced Anopheles darlingi.</title>
        <authorList>
            <person name="Mendes N.D."/>
            <person name="Freitas A.T."/>
            <person name="Vasconcelos A.T."/>
            <person name="Sagot M.F."/>
        </authorList>
    </citation>
    <scope>NUCLEOTIDE SEQUENCE</scope>
</reference>
<dbReference type="Gene3D" id="1.10.630.10">
    <property type="entry name" value="Cytochrome P450"/>
    <property type="match status" value="1"/>
</dbReference>
<dbReference type="InterPro" id="IPR036396">
    <property type="entry name" value="Cyt_P450_sf"/>
</dbReference>
<dbReference type="eggNOG" id="KOG0157">
    <property type="taxonomic scope" value="Eukaryota"/>
</dbReference>
<accession>W5JTF7</accession>
<dbReference type="InterPro" id="IPR050196">
    <property type="entry name" value="Cytochrome_P450_Monoox"/>
</dbReference>
<dbReference type="InterPro" id="IPR002403">
    <property type="entry name" value="Cyt_P450_E_grp-IV"/>
</dbReference>
<organism evidence="17">
    <name type="scientific">Anopheles darlingi</name>
    <name type="common">Mosquito</name>
    <dbReference type="NCBI Taxonomy" id="43151"/>
    <lineage>
        <taxon>Eukaryota</taxon>
        <taxon>Metazoa</taxon>
        <taxon>Ecdysozoa</taxon>
        <taxon>Arthropoda</taxon>
        <taxon>Hexapoda</taxon>
        <taxon>Insecta</taxon>
        <taxon>Pterygota</taxon>
        <taxon>Neoptera</taxon>
        <taxon>Endopterygota</taxon>
        <taxon>Diptera</taxon>
        <taxon>Nematocera</taxon>
        <taxon>Culicoidea</taxon>
        <taxon>Culicidae</taxon>
        <taxon>Anophelinae</taxon>
        <taxon>Anopheles</taxon>
    </lineage>
</organism>
<comment type="cofactor">
    <cofactor evidence="1 14">
        <name>heme</name>
        <dbReference type="ChEBI" id="CHEBI:30413"/>
    </cofactor>
</comment>
<reference evidence="17" key="2">
    <citation type="submission" date="2010-05" db="EMBL/GenBank/DDBJ databases">
        <authorList>
            <person name="Almeida L.G."/>
            <person name="Nicolas M.F."/>
            <person name="Souza R.C."/>
            <person name="Vasconcelos A.T.R."/>
        </authorList>
    </citation>
    <scope>NUCLEOTIDE SEQUENCE</scope>
</reference>
<evidence type="ECO:0000256" key="1">
    <source>
        <dbReference type="ARBA" id="ARBA00001971"/>
    </source>
</evidence>
<evidence type="ECO:0000256" key="13">
    <source>
        <dbReference type="ARBA" id="ARBA00023136"/>
    </source>
</evidence>
<comment type="function">
    <text evidence="2">May be involved in the metabolism of insect hormones and in the breakdown of synthetic insecticides.</text>
</comment>
<evidence type="ECO:0000256" key="3">
    <source>
        <dbReference type="ARBA" id="ARBA00004174"/>
    </source>
</evidence>
<evidence type="ECO:0000256" key="7">
    <source>
        <dbReference type="ARBA" id="ARBA00022723"/>
    </source>
</evidence>
<dbReference type="SUPFAM" id="SSF48264">
    <property type="entry name" value="Cytochrome P450"/>
    <property type="match status" value="1"/>
</dbReference>
<dbReference type="Proteomes" id="UP000000673">
    <property type="component" value="Unassembled WGS sequence"/>
</dbReference>
<dbReference type="Pfam" id="PF00067">
    <property type="entry name" value="p450"/>
    <property type="match status" value="1"/>
</dbReference>
<dbReference type="GO" id="GO:0005506">
    <property type="term" value="F:iron ion binding"/>
    <property type="evidence" value="ECO:0007669"/>
    <property type="project" value="InterPro"/>
</dbReference>
<dbReference type="VEuPathDB" id="VectorBase:ADAC000796"/>
<evidence type="ECO:0000313" key="19">
    <source>
        <dbReference type="Proteomes" id="UP000000673"/>
    </source>
</evidence>
<evidence type="ECO:0000256" key="8">
    <source>
        <dbReference type="ARBA" id="ARBA00022824"/>
    </source>
</evidence>
<feature type="chain" id="PRO_5010155862" evidence="16">
    <location>
        <begin position="23"/>
        <end position="496"/>
    </location>
</feature>
<evidence type="ECO:0000256" key="2">
    <source>
        <dbReference type="ARBA" id="ARBA00003690"/>
    </source>
</evidence>
<keyword evidence="9" id="KW-0492">Microsome</keyword>